<feature type="transmembrane region" description="Helical" evidence="2">
    <location>
        <begin position="263"/>
        <end position="281"/>
    </location>
</feature>
<accession>A0A1K2IAI3</accession>
<dbReference type="EMBL" id="FPKV01000001">
    <property type="protein sequence ID" value="SFZ89401.1"/>
    <property type="molecule type" value="Genomic_DNA"/>
</dbReference>
<evidence type="ECO:0000256" key="2">
    <source>
        <dbReference type="SAM" id="Phobius"/>
    </source>
</evidence>
<feature type="transmembrane region" description="Helical" evidence="2">
    <location>
        <begin position="6"/>
        <end position="22"/>
    </location>
</feature>
<reference evidence="4 5" key="1">
    <citation type="submission" date="2016-10" db="EMBL/GenBank/DDBJ databases">
        <authorList>
            <person name="de Groot N.N."/>
        </authorList>
    </citation>
    <scope>NUCLEOTIDE SEQUENCE [LARGE SCALE GENOMIC DNA]</scope>
    <source>
        <strain evidence="4 5">DSM 18180</strain>
    </source>
</reference>
<feature type="transmembrane region" description="Helical" evidence="2">
    <location>
        <begin position="34"/>
        <end position="55"/>
    </location>
</feature>
<dbReference type="InterPro" id="IPR008756">
    <property type="entry name" value="Peptidase_M56"/>
</dbReference>
<dbReference type="PANTHER" id="PTHR34978">
    <property type="entry name" value="POSSIBLE SENSOR-TRANSDUCER PROTEIN BLAR"/>
    <property type="match status" value="1"/>
</dbReference>
<proteinExistence type="predicted"/>
<keyword evidence="2" id="KW-1133">Transmembrane helix</keyword>
<keyword evidence="2" id="KW-0812">Transmembrane</keyword>
<sequence>MLLLILKSSTCLAVFMVFYKLCLEKTSVHTFKRFYLLSVILISITIPFITFTEYIESPLVSQINTTEFNNIKVVNNTEINTFQVYLPTILWSIYGLGVLLFSFRFIKNLYEILQKIKTNPKFRNSNYINVLLHDLITPHTFFNYIFLNKTEFEKNQIPNEVLLHEQTHAKQKHALDILFIEVFQILFWFNPLLHFIKKDIKLNHEFLADQAVLKTGSNTKNYQQLLLAFSSNAVDNPLANAINYPLIKKRFTVMKTKTSKTSIWIRSLLLLPLLAITLYGFSKKKEVIKANNLNIDYPKKQKKDSLINDIYILIDTKNQILLNDKLTDINNLLDDINKLNPNLTADQKRKFLFAYVKYQNNTSKELIKRIKEILNKTNVWGYSNINIEKNENSNLKTNNPSFPPLISKSQIKEEDTAIYNYKLNNYKKWLNENKPNQKLEETKNGYVIKNEEGKVSLSTDPSIKAEPFELKKDSPWKINTSIASKIEFDESENEKDLLPPPQPKITQDAIAPPPPPIPNNATPKQKAEYKKVIYEYEKKHKRKVHHAKTNDGEKINIVEDDDVYEVPIPQDAPEPPSPLDHVINMAKKGATFYYNNEKISSDKAIDLIKKNKDLNISTKTNNGVSVVKIQIEPISH</sequence>
<dbReference type="InterPro" id="IPR052173">
    <property type="entry name" value="Beta-lactam_resp_regulator"/>
</dbReference>
<feature type="domain" description="Peptidase M56" evidence="3">
    <location>
        <begin position="27"/>
        <end position="233"/>
    </location>
</feature>
<protein>
    <submittedName>
        <fullName evidence="4">Signal transducer regulating beta-lactamase production, contains metallopeptidase domain</fullName>
    </submittedName>
</protein>
<organism evidence="4 5">
    <name type="scientific">Flaviramulus basaltis</name>
    <dbReference type="NCBI Taxonomy" id="369401"/>
    <lineage>
        <taxon>Bacteria</taxon>
        <taxon>Pseudomonadati</taxon>
        <taxon>Bacteroidota</taxon>
        <taxon>Flavobacteriia</taxon>
        <taxon>Flavobacteriales</taxon>
        <taxon>Flavobacteriaceae</taxon>
        <taxon>Flaviramulus</taxon>
    </lineage>
</organism>
<keyword evidence="5" id="KW-1185">Reference proteome</keyword>
<name>A0A1K2IAI3_9FLAO</name>
<dbReference type="OrthoDB" id="1522859at2"/>
<evidence type="ECO:0000313" key="4">
    <source>
        <dbReference type="EMBL" id="SFZ89401.1"/>
    </source>
</evidence>
<feature type="transmembrane region" description="Helical" evidence="2">
    <location>
        <begin position="127"/>
        <end position="146"/>
    </location>
</feature>
<dbReference type="RefSeq" id="WP_084647817.1">
    <property type="nucleotide sequence ID" value="NZ_FPKV01000001.1"/>
</dbReference>
<dbReference type="Pfam" id="PF05569">
    <property type="entry name" value="Peptidase_M56"/>
    <property type="match status" value="1"/>
</dbReference>
<dbReference type="Proteomes" id="UP000182544">
    <property type="component" value="Unassembled WGS sequence"/>
</dbReference>
<dbReference type="CDD" id="cd07341">
    <property type="entry name" value="M56_BlaR1_MecR1_like"/>
    <property type="match status" value="1"/>
</dbReference>
<feature type="transmembrane region" description="Helical" evidence="2">
    <location>
        <begin position="177"/>
        <end position="196"/>
    </location>
</feature>
<dbReference type="AlphaFoldDB" id="A0A1K2IAI3"/>
<dbReference type="STRING" id="369401.SAMN05428642_101238"/>
<dbReference type="PANTHER" id="PTHR34978:SF3">
    <property type="entry name" value="SLR0241 PROTEIN"/>
    <property type="match status" value="1"/>
</dbReference>
<keyword evidence="2" id="KW-0472">Membrane</keyword>
<evidence type="ECO:0000256" key="1">
    <source>
        <dbReference type="SAM" id="MobiDB-lite"/>
    </source>
</evidence>
<evidence type="ECO:0000313" key="5">
    <source>
        <dbReference type="Proteomes" id="UP000182544"/>
    </source>
</evidence>
<feature type="transmembrane region" description="Helical" evidence="2">
    <location>
        <begin position="84"/>
        <end position="106"/>
    </location>
</feature>
<gene>
    <name evidence="4" type="ORF">SAMN05428642_101238</name>
</gene>
<evidence type="ECO:0000259" key="3">
    <source>
        <dbReference type="Pfam" id="PF05569"/>
    </source>
</evidence>
<feature type="region of interest" description="Disordered" evidence="1">
    <location>
        <begin position="487"/>
        <end position="525"/>
    </location>
</feature>